<sequence>MNTETADEIIAATYRALCEHGYADLTMQCIADESSMTTAAIHYHFDTKKELLNAFLQHIIDQFEQQLPHDASDPRERLASFLTTIFTPASTREDDFPIALMELKAQAPYQEIYRERLHDMDEKMQAIVTSAVRDGIDAGYFDDADPEMVARFVVTSINGGHVREVALAEDPNETRQMIETYLELQLGWTPEVVA</sequence>
<keyword evidence="2" id="KW-0805">Transcription regulation</keyword>
<dbReference type="PANTHER" id="PTHR30055">
    <property type="entry name" value="HTH-TYPE TRANSCRIPTIONAL REGULATOR RUTR"/>
    <property type="match status" value="1"/>
</dbReference>
<dbReference type="RefSeq" id="WP_264554868.1">
    <property type="nucleotide sequence ID" value="NZ_CP109979.1"/>
</dbReference>
<organism evidence="7 8">
    <name type="scientific">Halocatena marina</name>
    <dbReference type="NCBI Taxonomy" id="2934937"/>
    <lineage>
        <taxon>Archaea</taxon>
        <taxon>Methanobacteriati</taxon>
        <taxon>Methanobacteriota</taxon>
        <taxon>Stenosarchaea group</taxon>
        <taxon>Halobacteria</taxon>
        <taxon>Halobacteriales</taxon>
        <taxon>Natronomonadaceae</taxon>
        <taxon>Halocatena</taxon>
    </lineage>
</organism>
<dbReference type="SUPFAM" id="SSF48498">
    <property type="entry name" value="Tetracyclin repressor-like, C-terminal domain"/>
    <property type="match status" value="1"/>
</dbReference>
<dbReference type="AlphaFoldDB" id="A0ABD5YJQ0"/>
<dbReference type="InterPro" id="IPR036271">
    <property type="entry name" value="Tet_transcr_reg_TetR-rel_C_sf"/>
</dbReference>
<proteinExistence type="predicted"/>
<feature type="DNA-binding region" description="H-T-H motif" evidence="5">
    <location>
        <begin position="26"/>
        <end position="45"/>
    </location>
</feature>
<dbReference type="EMBL" id="JBHTAX010000001">
    <property type="protein sequence ID" value="MFC7189599.1"/>
    <property type="molecule type" value="Genomic_DNA"/>
</dbReference>
<evidence type="ECO:0000313" key="7">
    <source>
        <dbReference type="EMBL" id="MFC7189599.1"/>
    </source>
</evidence>
<dbReference type="InterPro" id="IPR039538">
    <property type="entry name" value="BetI_C"/>
</dbReference>
<protein>
    <submittedName>
        <fullName evidence="7">TetR/AcrR family transcriptional regulator</fullName>
    </submittedName>
</protein>
<dbReference type="GO" id="GO:0003677">
    <property type="term" value="F:DNA binding"/>
    <property type="evidence" value="ECO:0007669"/>
    <property type="project" value="UniProtKB-UniRule"/>
</dbReference>
<keyword evidence="8" id="KW-1185">Reference proteome</keyword>
<dbReference type="Pfam" id="PF13977">
    <property type="entry name" value="TetR_C_6"/>
    <property type="match status" value="1"/>
</dbReference>
<dbReference type="SUPFAM" id="SSF46689">
    <property type="entry name" value="Homeodomain-like"/>
    <property type="match status" value="1"/>
</dbReference>
<evidence type="ECO:0000256" key="3">
    <source>
        <dbReference type="ARBA" id="ARBA00023125"/>
    </source>
</evidence>
<dbReference type="Pfam" id="PF00440">
    <property type="entry name" value="TetR_N"/>
    <property type="match status" value="1"/>
</dbReference>
<evidence type="ECO:0000313" key="8">
    <source>
        <dbReference type="Proteomes" id="UP001596417"/>
    </source>
</evidence>
<evidence type="ECO:0000256" key="2">
    <source>
        <dbReference type="ARBA" id="ARBA00023015"/>
    </source>
</evidence>
<keyword evidence="1" id="KW-0678">Repressor</keyword>
<dbReference type="InterPro" id="IPR009057">
    <property type="entry name" value="Homeodomain-like_sf"/>
</dbReference>
<dbReference type="PROSITE" id="PS50977">
    <property type="entry name" value="HTH_TETR_2"/>
    <property type="match status" value="1"/>
</dbReference>
<dbReference type="InterPro" id="IPR001647">
    <property type="entry name" value="HTH_TetR"/>
</dbReference>
<dbReference type="GeneID" id="76199160"/>
<comment type="caution">
    <text evidence="7">The sequence shown here is derived from an EMBL/GenBank/DDBJ whole genome shotgun (WGS) entry which is preliminary data.</text>
</comment>
<dbReference type="Proteomes" id="UP001596417">
    <property type="component" value="Unassembled WGS sequence"/>
</dbReference>
<dbReference type="PRINTS" id="PR00455">
    <property type="entry name" value="HTHTETR"/>
</dbReference>
<dbReference type="InterPro" id="IPR050109">
    <property type="entry name" value="HTH-type_TetR-like_transc_reg"/>
</dbReference>
<dbReference type="Gene3D" id="1.10.357.10">
    <property type="entry name" value="Tetracycline Repressor, domain 2"/>
    <property type="match status" value="1"/>
</dbReference>
<keyword evidence="3 5" id="KW-0238">DNA-binding</keyword>
<gene>
    <name evidence="7" type="ORF">ACFQL7_06835</name>
</gene>
<name>A0ABD5YJQ0_9EURY</name>
<keyword evidence="4" id="KW-0804">Transcription</keyword>
<dbReference type="PANTHER" id="PTHR30055:SF234">
    <property type="entry name" value="HTH-TYPE TRANSCRIPTIONAL REGULATOR BETI"/>
    <property type="match status" value="1"/>
</dbReference>
<evidence type="ECO:0000256" key="5">
    <source>
        <dbReference type="PROSITE-ProRule" id="PRU00335"/>
    </source>
</evidence>
<evidence type="ECO:0000259" key="6">
    <source>
        <dbReference type="PROSITE" id="PS50977"/>
    </source>
</evidence>
<reference evidence="7 8" key="1">
    <citation type="journal article" date="2019" name="Int. J. Syst. Evol. Microbiol.">
        <title>The Global Catalogue of Microorganisms (GCM) 10K type strain sequencing project: providing services to taxonomists for standard genome sequencing and annotation.</title>
        <authorList>
            <consortium name="The Broad Institute Genomics Platform"/>
            <consortium name="The Broad Institute Genome Sequencing Center for Infectious Disease"/>
            <person name="Wu L."/>
            <person name="Ma J."/>
        </authorList>
    </citation>
    <scope>NUCLEOTIDE SEQUENCE [LARGE SCALE GENOMIC DNA]</scope>
    <source>
        <strain evidence="7 8">RDMS1</strain>
    </source>
</reference>
<feature type="domain" description="HTH tetR-type" evidence="6">
    <location>
        <begin position="3"/>
        <end position="63"/>
    </location>
</feature>
<accession>A0ABD5YJQ0</accession>
<evidence type="ECO:0000256" key="4">
    <source>
        <dbReference type="ARBA" id="ARBA00023163"/>
    </source>
</evidence>
<evidence type="ECO:0000256" key="1">
    <source>
        <dbReference type="ARBA" id="ARBA00022491"/>
    </source>
</evidence>